<accession>A0AAE1BAS2</accession>
<protein>
    <submittedName>
        <fullName evidence="1">Uncharacterized protein</fullName>
    </submittedName>
</protein>
<sequence length="71" mass="7953">MGQWQKAQSWQEGNLKKTVPLYRKGDHCVLGQEFPSGRSLNPEGQIETIPGLHGSLSADNISLQMKHMYVT</sequence>
<reference evidence="1" key="1">
    <citation type="journal article" date="2023" name="G3 (Bethesda)">
        <title>A reference genome for the long-term kleptoplast-retaining sea slug Elysia crispata morphotype clarki.</title>
        <authorList>
            <person name="Eastman K.E."/>
            <person name="Pendleton A.L."/>
            <person name="Shaikh M.A."/>
            <person name="Suttiyut T."/>
            <person name="Ogas R."/>
            <person name="Tomko P."/>
            <person name="Gavelis G."/>
            <person name="Widhalm J.R."/>
            <person name="Wisecaver J.H."/>
        </authorList>
    </citation>
    <scope>NUCLEOTIDE SEQUENCE</scope>
    <source>
        <strain evidence="1">ECLA1</strain>
    </source>
</reference>
<dbReference type="EMBL" id="JAWDGP010000218">
    <property type="protein sequence ID" value="KAK3802717.1"/>
    <property type="molecule type" value="Genomic_DNA"/>
</dbReference>
<dbReference type="AlphaFoldDB" id="A0AAE1BAS2"/>
<evidence type="ECO:0000313" key="1">
    <source>
        <dbReference type="EMBL" id="KAK3802717.1"/>
    </source>
</evidence>
<keyword evidence="2" id="KW-1185">Reference proteome</keyword>
<gene>
    <name evidence="1" type="ORF">RRG08_001979</name>
</gene>
<organism evidence="1 2">
    <name type="scientific">Elysia crispata</name>
    <name type="common">lettuce slug</name>
    <dbReference type="NCBI Taxonomy" id="231223"/>
    <lineage>
        <taxon>Eukaryota</taxon>
        <taxon>Metazoa</taxon>
        <taxon>Spiralia</taxon>
        <taxon>Lophotrochozoa</taxon>
        <taxon>Mollusca</taxon>
        <taxon>Gastropoda</taxon>
        <taxon>Heterobranchia</taxon>
        <taxon>Euthyneura</taxon>
        <taxon>Panpulmonata</taxon>
        <taxon>Sacoglossa</taxon>
        <taxon>Placobranchoidea</taxon>
        <taxon>Plakobranchidae</taxon>
        <taxon>Elysia</taxon>
    </lineage>
</organism>
<proteinExistence type="predicted"/>
<evidence type="ECO:0000313" key="2">
    <source>
        <dbReference type="Proteomes" id="UP001283361"/>
    </source>
</evidence>
<dbReference type="Proteomes" id="UP001283361">
    <property type="component" value="Unassembled WGS sequence"/>
</dbReference>
<name>A0AAE1BAS2_9GAST</name>
<comment type="caution">
    <text evidence="1">The sequence shown here is derived from an EMBL/GenBank/DDBJ whole genome shotgun (WGS) entry which is preliminary data.</text>
</comment>